<dbReference type="WBParaSite" id="MhA1_Contig2922.frz3.gene1">
    <property type="protein sequence ID" value="MhA1_Contig2922.frz3.gene1"/>
    <property type="gene ID" value="MhA1_Contig2922.frz3.gene1"/>
</dbReference>
<reference evidence="2" key="1">
    <citation type="submission" date="2016-11" db="UniProtKB">
        <authorList>
            <consortium name="WormBaseParasite"/>
        </authorList>
    </citation>
    <scope>IDENTIFICATION</scope>
</reference>
<accession>A0A1I8BKT7</accession>
<dbReference type="Proteomes" id="UP000095281">
    <property type="component" value="Unplaced"/>
</dbReference>
<name>A0A1I8BKT7_MELHA</name>
<organism evidence="1 2">
    <name type="scientific">Meloidogyne hapla</name>
    <name type="common">Root-knot nematode worm</name>
    <dbReference type="NCBI Taxonomy" id="6305"/>
    <lineage>
        <taxon>Eukaryota</taxon>
        <taxon>Metazoa</taxon>
        <taxon>Ecdysozoa</taxon>
        <taxon>Nematoda</taxon>
        <taxon>Chromadorea</taxon>
        <taxon>Rhabditida</taxon>
        <taxon>Tylenchina</taxon>
        <taxon>Tylenchomorpha</taxon>
        <taxon>Tylenchoidea</taxon>
        <taxon>Meloidogynidae</taxon>
        <taxon>Meloidogyninae</taxon>
        <taxon>Meloidogyne</taxon>
    </lineage>
</organism>
<dbReference type="AlphaFoldDB" id="A0A1I8BKT7"/>
<proteinExistence type="predicted"/>
<sequence>IVPLAISQSDSSRRVQRRIISTRLIEKLAALVPKEM</sequence>
<protein>
    <submittedName>
        <fullName evidence="2">BHLH domain-containing protein</fullName>
    </submittedName>
</protein>
<keyword evidence="1" id="KW-1185">Reference proteome</keyword>
<evidence type="ECO:0000313" key="2">
    <source>
        <dbReference type="WBParaSite" id="MhA1_Contig2922.frz3.gene1"/>
    </source>
</evidence>
<evidence type="ECO:0000313" key="1">
    <source>
        <dbReference type="Proteomes" id="UP000095281"/>
    </source>
</evidence>